<feature type="domain" description="G-protein coupled receptors family 3 profile" evidence="20">
    <location>
        <begin position="564"/>
        <end position="830"/>
    </location>
</feature>
<evidence type="ECO:0000313" key="21">
    <source>
        <dbReference type="Ensembl" id="ENSTMTP00000026010.1"/>
    </source>
</evidence>
<accession>A0A674JX93</accession>
<dbReference type="GO" id="GO:0005886">
    <property type="term" value="C:plasma membrane"/>
    <property type="evidence" value="ECO:0007669"/>
    <property type="project" value="UniProtKB-SubCell"/>
</dbReference>
<dbReference type="InterPro" id="IPR000337">
    <property type="entry name" value="GPCR_3"/>
</dbReference>
<keyword evidence="9 18" id="KW-0472">Membrane</keyword>
<evidence type="ECO:0000256" key="4">
    <source>
        <dbReference type="ARBA" id="ARBA00022606"/>
    </source>
</evidence>
<feature type="transmembrane region" description="Helical" evidence="18">
    <location>
        <begin position="635"/>
        <end position="658"/>
    </location>
</feature>
<protein>
    <recommendedName>
        <fullName evidence="16">Taste receptor type 1 member 2</fullName>
    </recommendedName>
    <alternativeName>
        <fullName evidence="17">Sweet taste receptor T1R2</fullName>
    </alternativeName>
</protein>
<dbReference type="GO" id="GO:1903767">
    <property type="term" value="C:sweet taste receptor complex"/>
    <property type="evidence" value="ECO:0007669"/>
    <property type="project" value="Ensembl"/>
</dbReference>
<keyword evidence="10" id="KW-0675">Receptor</keyword>
<evidence type="ECO:0000256" key="13">
    <source>
        <dbReference type="ARBA" id="ARBA00037659"/>
    </source>
</evidence>
<dbReference type="Gene3D" id="2.10.50.30">
    <property type="entry name" value="GPCR, family 3, nine cysteines domain"/>
    <property type="match status" value="1"/>
</dbReference>
<feature type="signal peptide" evidence="19">
    <location>
        <begin position="1"/>
        <end position="22"/>
    </location>
</feature>
<dbReference type="FunFam" id="2.10.50.30:FF:000004">
    <property type="entry name" value="Taste receptor type 1 member 3-like protein"/>
    <property type="match status" value="1"/>
</dbReference>
<evidence type="ECO:0000256" key="2">
    <source>
        <dbReference type="ARBA" id="ARBA00022475"/>
    </source>
</evidence>
<evidence type="ECO:0000256" key="7">
    <source>
        <dbReference type="ARBA" id="ARBA00022989"/>
    </source>
</evidence>
<dbReference type="PROSITE" id="PS50259">
    <property type="entry name" value="G_PROTEIN_RECEP_F3_4"/>
    <property type="match status" value="1"/>
</dbReference>
<feature type="transmembrane region" description="Helical" evidence="18">
    <location>
        <begin position="678"/>
        <end position="698"/>
    </location>
</feature>
<comment type="similarity">
    <text evidence="14">Belongs to the G-protein coupled receptor 3 family. TAS1R subfamily.</text>
</comment>
<dbReference type="Gene3D" id="3.40.50.2300">
    <property type="match status" value="2"/>
</dbReference>
<keyword evidence="2" id="KW-1003">Cell membrane</keyword>
<feature type="chain" id="PRO_5025555771" description="Taste receptor type 1 member 2" evidence="19">
    <location>
        <begin position="23"/>
        <end position="838"/>
    </location>
</feature>
<evidence type="ECO:0000256" key="15">
    <source>
        <dbReference type="ARBA" id="ARBA00038699"/>
    </source>
</evidence>
<evidence type="ECO:0000256" key="9">
    <source>
        <dbReference type="ARBA" id="ARBA00023136"/>
    </source>
</evidence>
<dbReference type="InParanoid" id="A0A674JX93"/>
<dbReference type="AlphaFoldDB" id="A0A674JX93"/>
<comment type="subunit">
    <text evidence="15">Forms heterodimers with TAS1R3.</text>
</comment>
<dbReference type="PRINTS" id="PR00248">
    <property type="entry name" value="GPCRMGR"/>
</dbReference>
<keyword evidence="5 18" id="KW-0812">Transmembrane</keyword>
<dbReference type="Pfam" id="PF00003">
    <property type="entry name" value="7tm_3"/>
    <property type="match status" value="1"/>
</dbReference>
<dbReference type="Ensembl" id="ENSTMTT00000026946.1">
    <property type="protein sequence ID" value="ENSTMTP00000026010.1"/>
    <property type="gene ID" value="ENSTMTG00000018909.1"/>
</dbReference>
<dbReference type="GO" id="GO:0033041">
    <property type="term" value="F:sweet taste receptor activity"/>
    <property type="evidence" value="ECO:0007669"/>
    <property type="project" value="Ensembl"/>
</dbReference>
<sequence>MKIRTQISRPVTLSISVLLTMAVSETQYSDFHLAGDYLLGGLFSLHTETMSSPHLSHSAVPTCQAYKLKIASYSHLRAMRFAVEQINNSSTLLPGVSLGYEMVDVCYFTNSIHPILYFLANEHSVVQLQNNYTHYQPRVLAVIGPDSSQAAVIVAHVLSLFLIPQISYRATTNELNDRERFPTAFRAISSMEQQIVAMLLLLKEFQWNWINILYSDDDYGRQNLQLLWARATGICVAMQDAIPVPRSSQRLPLELQGKIKAIVSKVIHSTAKVVIVLSLDLTLPFFFQEAVRQNVMDLVWIAAEAWATEPTLYNITDLWRVGTILGVAAKEFSIPGFDDFRVSLAKEDNGQASDQTTCNQACDQCLGAARDADQTMRAQGERTDFSVYSSVYIVARALHRLLGCNTTGCHKRMVYPWQLVPEVKRVDFSLLDKRISFRKKGNTPNSFEIIQWKWDQPNNPFQKIASYSTKNQKLLFTTQNISWHTPNNTVPISVCSQECEYGQRRKPIRVSSCCFKCIDCEAGTFLNNNDPYNCQPCPAHQWSSARSQECYPRLLKYLEWQEGTTVVLLLFSVLGLIATLVISVTFAIHSQTPVVKSAGGRMCFFMLVSLIIGFINVPMYVGIPTEFKCVCRQTVFSLCFTVCISCITVRSFQIISIFKMAAWLPKAYSYWMKYNGQYIFITVILALKVAIIVTNVNINPPAPVLVDLKDDPSIVVLQCNKNYKLALLMNGSLDTCLSILCFYFSYMGKELPKNYNEAKYITLCMTCYSVSGIAILLVMSVYSAVLVTMCDAMGVVINLLGISMGYFGPKCYLIFFHPERNTAAYFQTAIQSYTMRQD</sequence>
<evidence type="ECO:0000256" key="1">
    <source>
        <dbReference type="ARBA" id="ARBA00004651"/>
    </source>
</evidence>
<dbReference type="InterPro" id="IPR000068">
    <property type="entry name" value="GPCR_3_Ca_sens_rcpt-rel"/>
</dbReference>
<gene>
    <name evidence="21" type="primary">TAS1R2</name>
</gene>
<evidence type="ECO:0000313" key="22">
    <source>
        <dbReference type="Proteomes" id="UP000472274"/>
    </source>
</evidence>
<dbReference type="InterPro" id="IPR001828">
    <property type="entry name" value="ANF_lig-bd_rcpt"/>
</dbReference>
<reference evidence="21" key="1">
    <citation type="submission" date="2025-08" db="UniProtKB">
        <authorList>
            <consortium name="Ensembl"/>
        </authorList>
    </citation>
    <scope>IDENTIFICATION</scope>
</reference>
<evidence type="ECO:0000256" key="14">
    <source>
        <dbReference type="ARBA" id="ARBA00038492"/>
    </source>
</evidence>
<dbReference type="Proteomes" id="UP000472274">
    <property type="component" value="Unplaced"/>
</dbReference>
<keyword evidence="4" id="KW-0716">Sensory transduction</keyword>
<keyword evidence="12" id="KW-0807">Transducer</keyword>
<feature type="transmembrane region" description="Helical" evidence="18">
    <location>
        <begin position="566"/>
        <end position="590"/>
    </location>
</feature>
<dbReference type="InterPro" id="IPR038550">
    <property type="entry name" value="GPCR_3_9-Cys_sf"/>
</dbReference>
<dbReference type="InterPro" id="IPR011500">
    <property type="entry name" value="GPCR_3_9-Cys_dom"/>
</dbReference>
<organism evidence="21 22">
    <name type="scientific">Terrapene triunguis</name>
    <name type="common">Three-toed box turtle</name>
    <dbReference type="NCBI Taxonomy" id="2587831"/>
    <lineage>
        <taxon>Eukaryota</taxon>
        <taxon>Metazoa</taxon>
        <taxon>Chordata</taxon>
        <taxon>Craniata</taxon>
        <taxon>Vertebrata</taxon>
        <taxon>Euteleostomi</taxon>
        <taxon>Archelosauria</taxon>
        <taxon>Testudinata</taxon>
        <taxon>Testudines</taxon>
        <taxon>Cryptodira</taxon>
        <taxon>Durocryptodira</taxon>
        <taxon>Testudinoidea</taxon>
        <taxon>Emydidae</taxon>
        <taxon>Terrapene</taxon>
    </lineage>
</organism>
<keyword evidence="3" id="KW-0919">Taste</keyword>
<dbReference type="PANTHER" id="PTHR24061:SF517">
    <property type="entry name" value="TASTE RECEPTOR TYPE 1 MEMBER 2"/>
    <property type="match status" value="1"/>
</dbReference>
<evidence type="ECO:0000256" key="6">
    <source>
        <dbReference type="ARBA" id="ARBA00022729"/>
    </source>
</evidence>
<dbReference type="GO" id="GO:0032467">
    <property type="term" value="P:positive regulation of cytokinesis"/>
    <property type="evidence" value="ECO:0007669"/>
    <property type="project" value="Ensembl"/>
</dbReference>
<feature type="transmembrane region" description="Helical" evidence="18">
    <location>
        <begin position="602"/>
        <end position="623"/>
    </location>
</feature>
<dbReference type="SUPFAM" id="SSF53822">
    <property type="entry name" value="Periplasmic binding protein-like I"/>
    <property type="match status" value="1"/>
</dbReference>
<feature type="transmembrane region" description="Helical" evidence="18">
    <location>
        <begin position="758"/>
        <end position="779"/>
    </location>
</feature>
<evidence type="ECO:0000256" key="11">
    <source>
        <dbReference type="ARBA" id="ARBA00023180"/>
    </source>
</evidence>
<name>A0A674JX93_9SAUR</name>
<dbReference type="PANTHER" id="PTHR24061">
    <property type="entry name" value="CALCIUM-SENSING RECEPTOR-RELATED"/>
    <property type="match status" value="1"/>
</dbReference>
<keyword evidence="6 19" id="KW-0732">Signal</keyword>
<proteinExistence type="inferred from homology"/>
<dbReference type="GO" id="GO:0004930">
    <property type="term" value="F:G protein-coupled receptor activity"/>
    <property type="evidence" value="ECO:0007669"/>
    <property type="project" value="UniProtKB-KW"/>
</dbReference>
<keyword evidence="22" id="KW-1185">Reference proteome</keyword>
<dbReference type="GeneTree" id="ENSGT00940000156136"/>
<dbReference type="Pfam" id="PF07562">
    <property type="entry name" value="NCD3G"/>
    <property type="match status" value="1"/>
</dbReference>
<evidence type="ECO:0000256" key="16">
    <source>
        <dbReference type="ARBA" id="ARBA00040704"/>
    </source>
</evidence>
<evidence type="ECO:0000259" key="20">
    <source>
        <dbReference type="PROSITE" id="PS50259"/>
    </source>
</evidence>
<keyword evidence="11" id="KW-0325">Glycoprotein</keyword>
<dbReference type="InterPro" id="IPR017978">
    <property type="entry name" value="GPCR_3_C"/>
</dbReference>
<evidence type="ECO:0000256" key="17">
    <source>
        <dbReference type="ARBA" id="ARBA00042616"/>
    </source>
</evidence>
<evidence type="ECO:0000256" key="3">
    <source>
        <dbReference type="ARBA" id="ARBA00022480"/>
    </source>
</evidence>
<evidence type="ECO:0000256" key="19">
    <source>
        <dbReference type="SAM" id="SignalP"/>
    </source>
</evidence>
<evidence type="ECO:0000256" key="8">
    <source>
        <dbReference type="ARBA" id="ARBA00023040"/>
    </source>
</evidence>
<dbReference type="FunFam" id="3.40.50.2300:FF:000016">
    <property type="entry name" value="Taste 1 receptor member 2"/>
    <property type="match status" value="1"/>
</dbReference>
<feature type="transmembrane region" description="Helical" evidence="18">
    <location>
        <begin position="725"/>
        <end position="746"/>
    </location>
</feature>
<comment type="subcellular location">
    <subcellularLocation>
        <location evidence="1">Cell membrane</location>
        <topology evidence="1">Multi-pass membrane protein</topology>
    </subcellularLocation>
</comment>
<evidence type="ECO:0000256" key="18">
    <source>
        <dbReference type="SAM" id="Phobius"/>
    </source>
</evidence>
<dbReference type="InterPro" id="IPR017979">
    <property type="entry name" value="GPCR_3_CS"/>
</dbReference>
<evidence type="ECO:0000256" key="5">
    <source>
        <dbReference type="ARBA" id="ARBA00022692"/>
    </source>
</evidence>
<evidence type="ECO:0000256" key="10">
    <source>
        <dbReference type="ARBA" id="ARBA00023170"/>
    </source>
</evidence>
<comment type="function">
    <text evidence="13">Putative taste receptor. TAS1R2/TAS1R3 recognizes diverse natural and synthetic sweeteners.</text>
</comment>
<evidence type="ECO:0000256" key="12">
    <source>
        <dbReference type="ARBA" id="ARBA00023224"/>
    </source>
</evidence>
<reference evidence="21" key="2">
    <citation type="submission" date="2025-09" db="UniProtKB">
        <authorList>
            <consortium name="Ensembl"/>
        </authorList>
    </citation>
    <scope>IDENTIFICATION</scope>
</reference>
<keyword evidence="8" id="KW-0297">G-protein coupled receptor</keyword>
<feature type="transmembrane region" description="Helical" evidence="18">
    <location>
        <begin position="785"/>
        <end position="807"/>
    </location>
</feature>
<dbReference type="Pfam" id="PF01094">
    <property type="entry name" value="ANF_receptor"/>
    <property type="match status" value="1"/>
</dbReference>
<dbReference type="PROSITE" id="PS00980">
    <property type="entry name" value="G_PROTEIN_RECEP_F3_2"/>
    <property type="match status" value="1"/>
</dbReference>
<keyword evidence="7 18" id="KW-1133">Transmembrane helix</keyword>
<dbReference type="InterPro" id="IPR028082">
    <property type="entry name" value="Peripla_BP_I"/>
</dbReference>